<evidence type="ECO:0000313" key="1">
    <source>
        <dbReference type="EMBL" id="QFS51993.1"/>
    </source>
</evidence>
<dbReference type="Gene3D" id="3.40.50.1010">
    <property type="entry name" value="5'-nuclease"/>
    <property type="match status" value="1"/>
</dbReference>
<proteinExistence type="predicted"/>
<reference evidence="1 2" key="1">
    <citation type="submission" date="2019-10" db="EMBL/GenBank/DDBJ databases">
        <title>Genomic and transcriptomic insights into the perfect genentic adaptation of a filamentous nitrogen-fixing cyanobacterium to rice fields.</title>
        <authorList>
            <person name="Chen Z."/>
        </authorList>
    </citation>
    <scope>NUCLEOTIDE SEQUENCE [LARGE SCALE GENOMIC DNA]</scope>
    <source>
        <strain evidence="1">CCNUC1</strain>
    </source>
</reference>
<dbReference type="RefSeq" id="WP_225892626.1">
    <property type="nucleotide sequence ID" value="NZ_CP045227.1"/>
</dbReference>
<dbReference type="InterPro" id="IPR029060">
    <property type="entry name" value="PIN-like_dom_sf"/>
</dbReference>
<gene>
    <name evidence="1" type="ORF">GXM_09487</name>
</gene>
<dbReference type="KEGG" id="nsh:GXM_09487"/>
<dbReference type="AlphaFoldDB" id="A0A5P8WGM8"/>
<dbReference type="SUPFAM" id="SSF88723">
    <property type="entry name" value="PIN domain-like"/>
    <property type="match status" value="1"/>
</dbReference>
<protein>
    <submittedName>
        <fullName evidence="1">Type II toxin-antitoxin system VapC family toxin</fullName>
    </submittedName>
</protein>
<evidence type="ECO:0000313" key="2">
    <source>
        <dbReference type="Proteomes" id="UP000326678"/>
    </source>
</evidence>
<accession>A0A5P8WGM8</accession>
<dbReference type="Proteomes" id="UP000326678">
    <property type="component" value="Chromosome Gxm2"/>
</dbReference>
<dbReference type="EMBL" id="CP045227">
    <property type="protein sequence ID" value="QFS51993.1"/>
    <property type="molecule type" value="Genomic_DNA"/>
</dbReference>
<name>A0A5P8WGM8_9NOSO</name>
<keyword evidence="2" id="KW-1185">Reference proteome</keyword>
<organism evidence="1 2">
    <name type="scientific">Nostoc sphaeroides CCNUC1</name>
    <dbReference type="NCBI Taxonomy" id="2653204"/>
    <lineage>
        <taxon>Bacteria</taxon>
        <taxon>Bacillati</taxon>
        <taxon>Cyanobacteriota</taxon>
        <taxon>Cyanophyceae</taxon>
        <taxon>Nostocales</taxon>
        <taxon>Nostocaceae</taxon>
        <taxon>Nostoc</taxon>
    </lineage>
</organism>
<sequence length="57" mass="6502">MFWRIGITDAIAGLVRGMRFSKLVNGIAIANDLVLVTNNHRDFEKIEGLEIEDWIQT</sequence>